<name>A0A196SEF8_BLAHN</name>
<evidence type="ECO:0000313" key="4">
    <source>
        <dbReference type="Proteomes" id="UP000078348"/>
    </source>
</evidence>
<dbReference type="InterPro" id="IPR018200">
    <property type="entry name" value="USP_CS"/>
</dbReference>
<accession>A0A196SEF8</accession>
<dbReference type="PANTHER" id="PTHR21646">
    <property type="entry name" value="UBIQUITIN CARBOXYL-TERMINAL HYDROLASE"/>
    <property type="match status" value="1"/>
</dbReference>
<dbReference type="SUPFAM" id="SSF54001">
    <property type="entry name" value="Cysteine proteinases"/>
    <property type="match status" value="1"/>
</dbReference>
<dbReference type="InterPro" id="IPR050185">
    <property type="entry name" value="Ub_carboxyl-term_hydrolase"/>
</dbReference>
<dbReference type="GO" id="GO:0016579">
    <property type="term" value="P:protein deubiquitination"/>
    <property type="evidence" value="ECO:0007669"/>
    <property type="project" value="InterPro"/>
</dbReference>
<feature type="region of interest" description="Disordered" evidence="1">
    <location>
        <begin position="602"/>
        <end position="643"/>
    </location>
</feature>
<dbReference type="EMBL" id="LXWW01000255">
    <property type="protein sequence ID" value="OAO14379.1"/>
    <property type="molecule type" value="Genomic_DNA"/>
</dbReference>
<dbReference type="Pfam" id="PF00443">
    <property type="entry name" value="UCH"/>
    <property type="match status" value="2"/>
</dbReference>
<sequence>MGGNGKEKKTNGGTWIILLRQIIANSRRYMYSSNSYYGTMGTWGSISSEPPSVATYTPTTAKYGRTGLGNVGNTCYMNTAIQCLSHTPTLVQFLITNAYKKFINKENRSSTMGQAINAFAELLKRLWLGSDSSVTPRDFKSVIERFATQFAGYQQHDSQEFLIMLLDLLHEDINKVSSKPYIELPTYDSFDPRQSAEMWGYHLQRNNSQIIDMFYGQTVTFIKCSKCGQERVKYEPFSVLTLPLPPEKASILVNVLSGSFSGYEGAPLPSEVVMTLKKSAPTADILSQLATTLSLPETQIRVYVEQNGRYEPLEASPTVGSLVDGYYSSKTLVAYVLPREKERGDYCLLVQPAVIGLKTINYYMEPQYETANAGVPFCMLCKEDESCMSIGARIQAGVVLQYGLDISAIQKEVREWDALCTEVIKVKKEAKEAKQRQNVWDYKYPSSTSFSSVDKRVCGTLVKNDEEEVKSGIVVDWSTPIATEQKECVAAEQKECVATEQKECVATEQKECVAAEQKECVVAEQKECVVAEQKECVVAEQKECVAAEQKECVVTEQKAREYEEKATSTTGLSWVPFSPMDAQASRNTSSIVNTSHTYHVLSSQADEDSPSHGVSGLPGGNAQLMEKDDFSDSSSSLSSENDVAVHPELSYNLSVTANGVNPSTTSYDVNPSTTSYDVNSSTTSYDVNSSTTSYGVNPSTPAFSTSNLGTTPYNYTNQPTTEPNDVNDWDRCAPYVPVLQASRMSSIDLFSQLVLCNTTMPFKHHVLNTQLVVVVGAAVTPDLRNATTPKTPAPSTHSYSYYYSYSYDDVFSDPTIYTASRAVPSFAAISKESESILFKPIQAQGKTTDPESTLHHCFELFAQRGNLDEENKWYCNRCQEHVCAENATRIDRLPETLVIQLERFEYTATATGFSGYGSYGGYGGYGSYGGRRKISSLISFPLHDLDMREWLNPQSCEQGEDCVYDLRAICNHSGSSSGGHYYCFACDENSGKEEWLEYNDSSVYPLDESSLVRDTAYVLFYQRRSRKLRTDELIRCVERESALLKEKKGSEIVNVEKEGSVSVSTEEENVSMEKEGSASVEKEGRSVSMEKEGNGNMKEVQMEMKMSVSSDESDNLAMEEVLTTEKSKDMEVMAVEKREAQEEEDDLYCI</sequence>
<feature type="region of interest" description="Disordered" evidence="1">
    <location>
        <begin position="1059"/>
        <end position="1099"/>
    </location>
</feature>
<dbReference type="AlphaFoldDB" id="A0A196SEF8"/>
<evidence type="ECO:0000259" key="2">
    <source>
        <dbReference type="PROSITE" id="PS50235"/>
    </source>
</evidence>
<gene>
    <name evidence="3" type="ORF">AV274_3969</name>
</gene>
<protein>
    <submittedName>
        <fullName evidence="3">Ubiquitin carboxyl-terminal hydrolase</fullName>
    </submittedName>
</protein>
<proteinExistence type="predicted"/>
<organism evidence="3 4">
    <name type="scientific">Blastocystis sp. subtype 1 (strain ATCC 50177 / NandII)</name>
    <dbReference type="NCBI Taxonomy" id="478820"/>
    <lineage>
        <taxon>Eukaryota</taxon>
        <taxon>Sar</taxon>
        <taxon>Stramenopiles</taxon>
        <taxon>Bigyra</taxon>
        <taxon>Opalozoa</taxon>
        <taxon>Opalinata</taxon>
        <taxon>Blastocystidae</taxon>
        <taxon>Blastocystis</taxon>
    </lineage>
</organism>
<feature type="domain" description="USP" evidence="2">
    <location>
        <begin position="66"/>
        <end position="1024"/>
    </location>
</feature>
<dbReference type="STRING" id="478820.A0A196SEF8"/>
<evidence type="ECO:0000256" key="1">
    <source>
        <dbReference type="SAM" id="MobiDB-lite"/>
    </source>
</evidence>
<feature type="compositionally biased region" description="Basic and acidic residues" evidence="1">
    <location>
        <begin position="1071"/>
        <end position="1093"/>
    </location>
</feature>
<keyword evidence="4" id="KW-1185">Reference proteome</keyword>
<dbReference type="Gene3D" id="3.90.70.10">
    <property type="entry name" value="Cysteine proteinases"/>
    <property type="match status" value="2"/>
</dbReference>
<evidence type="ECO:0000313" key="3">
    <source>
        <dbReference type="EMBL" id="OAO14379.1"/>
    </source>
</evidence>
<dbReference type="PROSITE" id="PS50235">
    <property type="entry name" value="USP_3"/>
    <property type="match status" value="1"/>
</dbReference>
<dbReference type="GO" id="GO:0004843">
    <property type="term" value="F:cysteine-type deubiquitinase activity"/>
    <property type="evidence" value="ECO:0007669"/>
    <property type="project" value="InterPro"/>
</dbReference>
<dbReference type="InterPro" id="IPR028889">
    <property type="entry name" value="USP"/>
</dbReference>
<reference evidence="3 4" key="1">
    <citation type="submission" date="2016-05" db="EMBL/GenBank/DDBJ databases">
        <title>Nuclear genome of Blastocystis sp. subtype 1 NandII.</title>
        <authorList>
            <person name="Gentekaki E."/>
            <person name="Curtis B."/>
            <person name="Stairs C."/>
            <person name="Eme L."/>
            <person name="Herman E."/>
            <person name="Klimes V."/>
            <person name="Arias M.C."/>
            <person name="Elias M."/>
            <person name="Hilliou F."/>
            <person name="Klute M."/>
            <person name="Malik S.-B."/>
            <person name="Pightling A."/>
            <person name="Rachubinski R."/>
            <person name="Salas D."/>
            <person name="Schlacht A."/>
            <person name="Suga H."/>
            <person name="Archibald J."/>
            <person name="Ball S.G."/>
            <person name="Clark G."/>
            <person name="Dacks J."/>
            <person name="Van Der Giezen M."/>
            <person name="Tsaousis A."/>
            <person name="Roger A."/>
        </authorList>
    </citation>
    <scope>NUCLEOTIDE SEQUENCE [LARGE SCALE GENOMIC DNA]</scope>
    <source>
        <strain evidence="4">ATCC 50177 / NandII</strain>
    </source>
</reference>
<feature type="region of interest" description="Disordered" evidence="1">
    <location>
        <begin position="661"/>
        <end position="682"/>
    </location>
</feature>
<dbReference type="Proteomes" id="UP000078348">
    <property type="component" value="Unassembled WGS sequence"/>
</dbReference>
<dbReference type="PROSITE" id="PS00973">
    <property type="entry name" value="USP_2"/>
    <property type="match status" value="1"/>
</dbReference>
<keyword evidence="3" id="KW-0378">Hydrolase</keyword>
<comment type="caution">
    <text evidence="3">The sequence shown here is derived from an EMBL/GenBank/DDBJ whole genome shotgun (WGS) entry which is preliminary data.</text>
</comment>
<dbReference type="InterPro" id="IPR001394">
    <property type="entry name" value="Peptidase_C19_UCH"/>
</dbReference>
<dbReference type="OrthoDB" id="292964at2759"/>
<dbReference type="InterPro" id="IPR038765">
    <property type="entry name" value="Papain-like_cys_pep_sf"/>
</dbReference>